<dbReference type="InterPro" id="IPR036188">
    <property type="entry name" value="FAD/NAD-bd_sf"/>
</dbReference>
<gene>
    <name evidence="3" type="ORF">ACFQZW_04550</name>
</gene>
<reference evidence="4" key="1">
    <citation type="journal article" date="2019" name="Int. J. Syst. Evol. Microbiol.">
        <title>The Global Catalogue of Microorganisms (GCM) 10K type strain sequencing project: providing services to taxonomists for standard genome sequencing and annotation.</title>
        <authorList>
            <consortium name="The Broad Institute Genomics Platform"/>
            <consortium name="The Broad Institute Genome Sequencing Center for Infectious Disease"/>
            <person name="Wu L."/>
            <person name="Ma J."/>
        </authorList>
    </citation>
    <scope>NUCLEOTIDE SEQUENCE [LARGE SCALE GENOMIC DNA]</scope>
    <source>
        <strain evidence="4">CCUG 60022</strain>
    </source>
</reference>
<dbReference type="Pfam" id="PF01266">
    <property type="entry name" value="DAO"/>
    <property type="match status" value="1"/>
</dbReference>
<evidence type="ECO:0000256" key="1">
    <source>
        <dbReference type="ARBA" id="ARBA00023002"/>
    </source>
</evidence>
<evidence type="ECO:0000313" key="3">
    <source>
        <dbReference type="EMBL" id="MFD0761341.1"/>
    </source>
</evidence>
<dbReference type="SUPFAM" id="SSF51905">
    <property type="entry name" value="FAD/NAD(P)-binding domain"/>
    <property type="match status" value="1"/>
</dbReference>
<evidence type="ECO:0000313" key="4">
    <source>
        <dbReference type="Proteomes" id="UP001597032"/>
    </source>
</evidence>
<dbReference type="RefSeq" id="WP_386781569.1">
    <property type="nucleotide sequence ID" value="NZ_JBHTIC010000005.1"/>
</dbReference>
<sequence>MSKKVVVIGGGVIGLCSAYYLAKEGHQVVVIDKTDMLDGASYGNAGMIVPSHIIPLAQPGVIQKGIKWMFNTKSPFYVKPKASLELVNWLYQFYKNSTQTHVNNSMQHLKNLSFLSKALYQEFAKTNKNFLYQEKGLLMLYQNEKTGEEELKTAKIAQQFGINVDILDNKQVQNIEKGTTVHALGAVHYKTDAHLSPHLFLKFLKEEVLKMKVKLLANTEIIDFKLNHTTIQEVKTPIGSIKADSFVMAAGSWSSQLLKKLEIKLALLPGKGYSFDVSRTQNLPSVPAILCEGKVAVTPLNATVRFGGTLEITTTNDKKINLKRLLGIVENIHSFYPDINLQTPTKEKVWTGFRPCTSSGLPIIEQSKKFNNLIISTGHAMMGLSLAPATGKLVSELVSNTKTSIDISAFKIK</sequence>
<dbReference type="Gene3D" id="3.50.50.60">
    <property type="entry name" value="FAD/NAD(P)-binding domain"/>
    <property type="match status" value="2"/>
</dbReference>
<dbReference type="SUPFAM" id="SSF54373">
    <property type="entry name" value="FAD-linked reductases, C-terminal domain"/>
    <property type="match status" value="1"/>
</dbReference>
<proteinExistence type="predicted"/>
<keyword evidence="4" id="KW-1185">Reference proteome</keyword>
<name>A0ABW2Z3B1_9FLAO</name>
<dbReference type="Proteomes" id="UP001597032">
    <property type="component" value="Unassembled WGS sequence"/>
</dbReference>
<dbReference type="GO" id="GO:0016491">
    <property type="term" value="F:oxidoreductase activity"/>
    <property type="evidence" value="ECO:0007669"/>
    <property type="project" value="UniProtKB-KW"/>
</dbReference>
<dbReference type="PANTHER" id="PTHR13847:SF289">
    <property type="entry name" value="GLYCINE OXIDASE"/>
    <property type="match status" value="1"/>
</dbReference>
<evidence type="ECO:0000259" key="2">
    <source>
        <dbReference type="Pfam" id="PF01266"/>
    </source>
</evidence>
<organism evidence="3 4">
    <name type="scientific">Lutibacter aestuarii</name>
    <dbReference type="NCBI Taxonomy" id="861111"/>
    <lineage>
        <taxon>Bacteria</taxon>
        <taxon>Pseudomonadati</taxon>
        <taxon>Bacteroidota</taxon>
        <taxon>Flavobacteriia</taxon>
        <taxon>Flavobacteriales</taxon>
        <taxon>Flavobacteriaceae</taxon>
        <taxon>Lutibacter</taxon>
    </lineage>
</organism>
<comment type="caution">
    <text evidence="3">The sequence shown here is derived from an EMBL/GenBank/DDBJ whole genome shotgun (WGS) entry which is preliminary data.</text>
</comment>
<dbReference type="Gene3D" id="3.30.9.10">
    <property type="entry name" value="D-Amino Acid Oxidase, subunit A, domain 2"/>
    <property type="match status" value="1"/>
</dbReference>
<feature type="domain" description="FAD dependent oxidoreductase" evidence="2">
    <location>
        <begin position="4"/>
        <end position="397"/>
    </location>
</feature>
<protein>
    <submittedName>
        <fullName evidence="3">NAD(P)/FAD-dependent oxidoreductase</fullName>
        <ecNumber evidence="3">1.-.-.-</ecNumber>
    </submittedName>
</protein>
<dbReference type="EMBL" id="JBHTIC010000005">
    <property type="protein sequence ID" value="MFD0761341.1"/>
    <property type="molecule type" value="Genomic_DNA"/>
</dbReference>
<dbReference type="EC" id="1.-.-.-" evidence="3"/>
<keyword evidence="1 3" id="KW-0560">Oxidoreductase</keyword>
<dbReference type="PANTHER" id="PTHR13847">
    <property type="entry name" value="SARCOSINE DEHYDROGENASE-RELATED"/>
    <property type="match status" value="1"/>
</dbReference>
<accession>A0ABW2Z3B1</accession>
<dbReference type="InterPro" id="IPR006076">
    <property type="entry name" value="FAD-dep_OxRdtase"/>
</dbReference>